<keyword evidence="6 7" id="KW-0472">Membrane</keyword>
<feature type="transmembrane region" description="Helical" evidence="7">
    <location>
        <begin position="296"/>
        <end position="316"/>
    </location>
</feature>
<comment type="subcellular location">
    <subcellularLocation>
        <location evidence="1">Cell membrane</location>
        <topology evidence="1">Multi-pass membrane protein</topology>
    </subcellularLocation>
</comment>
<dbReference type="Pfam" id="PF05977">
    <property type="entry name" value="MFS_3"/>
    <property type="match status" value="1"/>
</dbReference>
<dbReference type="CDD" id="cd06173">
    <property type="entry name" value="MFS_MefA_like"/>
    <property type="match status" value="1"/>
</dbReference>
<feature type="transmembrane region" description="Helical" evidence="7">
    <location>
        <begin position="387"/>
        <end position="406"/>
    </location>
</feature>
<evidence type="ECO:0000259" key="8">
    <source>
        <dbReference type="PROSITE" id="PS50850"/>
    </source>
</evidence>
<evidence type="ECO:0000256" key="7">
    <source>
        <dbReference type="SAM" id="Phobius"/>
    </source>
</evidence>
<evidence type="ECO:0000256" key="6">
    <source>
        <dbReference type="ARBA" id="ARBA00023136"/>
    </source>
</evidence>
<dbReference type="PANTHER" id="PTHR23513:SF11">
    <property type="entry name" value="STAPHYLOFERRIN A TRANSPORTER"/>
    <property type="match status" value="1"/>
</dbReference>
<dbReference type="SUPFAM" id="SSF103473">
    <property type="entry name" value="MFS general substrate transporter"/>
    <property type="match status" value="1"/>
</dbReference>
<dbReference type="InterPro" id="IPR036259">
    <property type="entry name" value="MFS_trans_sf"/>
</dbReference>
<dbReference type="InterPro" id="IPR010290">
    <property type="entry name" value="TM_effector"/>
</dbReference>
<feature type="transmembrane region" description="Helical" evidence="7">
    <location>
        <begin position="359"/>
        <end position="381"/>
    </location>
</feature>
<evidence type="ECO:0000256" key="5">
    <source>
        <dbReference type="ARBA" id="ARBA00022989"/>
    </source>
</evidence>
<dbReference type="PANTHER" id="PTHR23513">
    <property type="entry name" value="INTEGRAL MEMBRANE EFFLUX PROTEIN-RELATED"/>
    <property type="match status" value="1"/>
</dbReference>
<gene>
    <name evidence="9" type="ORF">DAMNIGENAA_25770</name>
</gene>
<keyword evidence="4 7" id="KW-0812">Transmembrane</keyword>
<feature type="domain" description="Major facilitator superfamily (MFS) profile" evidence="8">
    <location>
        <begin position="26"/>
        <end position="413"/>
    </location>
</feature>
<feature type="transmembrane region" description="Helical" evidence="7">
    <location>
        <begin position="60"/>
        <end position="80"/>
    </location>
</feature>
<dbReference type="InterPro" id="IPR020846">
    <property type="entry name" value="MFS_dom"/>
</dbReference>
<evidence type="ECO:0000313" key="9">
    <source>
        <dbReference type="EMBL" id="GLI35144.1"/>
    </source>
</evidence>
<evidence type="ECO:0000256" key="3">
    <source>
        <dbReference type="ARBA" id="ARBA00022475"/>
    </source>
</evidence>
<dbReference type="RefSeq" id="WP_281794737.1">
    <property type="nucleotide sequence ID" value="NZ_BSDR01000001.1"/>
</dbReference>
<feature type="transmembrane region" description="Helical" evidence="7">
    <location>
        <begin position="322"/>
        <end position="347"/>
    </location>
</feature>
<reference evidence="9" key="1">
    <citation type="submission" date="2022-12" db="EMBL/GenBank/DDBJ databases">
        <title>Reference genome sequencing for broad-spectrum identification of bacterial and archaeal isolates by mass spectrometry.</title>
        <authorList>
            <person name="Sekiguchi Y."/>
            <person name="Tourlousse D.M."/>
        </authorList>
    </citation>
    <scope>NUCLEOTIDE SEQUENCE</scope>
    <source>
        <strain evidence="9">ASRB1</strain>
    </source>
</reference>
<keyword evidence="5 7" id="KW-1133">Transmembrane helix</keyword>
<dbReference type="EMBL" id="BSDR01000001">
    <property type="protein sequence ID" value="GLI35144.1"/>
    <property type="molecule type" value="Genomic_DNA"/>
</dbReference>
<organism evidence="9 10">
    <name type="scientific">Desulforhabdus amnigena</name>
    <dbReference type="NCBI Taxonomy" id="40218"/>
    <lineage>
        <taxon>Bacteria</taxon>
        <taxon>Pseudomonadati</taxon>
        <taxon>Thermodesulfobacteriota</taxon>
        <taxon>Syntrophobacteria</taxon>
        <taxon>Syntrophobacterales</taxon>
        <taxon>Syntrophobacteraceae</taxon>
        <taxon>Desulforhabdus</taxon>
    </lineage>
</organism>
<keyword evidence="2" id="KW-0813">Transport</keyword>
<dbReference type="PROSITE" id="PS50850">
    <property type="entry name" value="MFS"/>
    <property type="match status" value="1"/>
</dbReference>
<keyword evidence="3" id="KW-1003">Cell membrane</keyword>
<evidence type="ECO:0000256" key="1">
    <source>
        <dbReference type="ARBA" id="ARBA00004651"/>
    </source>
</evidence>
<sequence length="539" mass="58365">MKDMNKPSTKDPGRKGTAWSPLYQPVFRALWIASIVSNIGTWMQNTATAWLMTSITSSSVMVALVQTATSLPMFLLALPAGALADVLDRRRLILFTQAWMLAAAALLGGLTLAGETTPWILLTLTLLLGLGAAMNAPAWQAIIPELVTRTEIPSAVALNSAGFNVARSIGPALGGLVVGAMGAGNAFLINALSYLGVVVVLYYWKRPKSRSTLPAERMIGAMRTGVRFVRHAPALRAIFVRAAAFITCASALMALLPILARHNLGLGSLGFGILLGSFGMGAVAGALILPEIRRRISIDLQVTLSTILFAVVFLALAYLQNFIILCGAILTAGAAWLTLLSIFNSSVQSMAPSWVRGRALAVYMFIFFGGMAAGSFLWGTITSYLGISRTFVLASLTMVAGLGVTARFRLASAEHLDLTPSMHWPAPTLAVNPQLENGPVLVMIEYHIDPADSHEFGMALKRLRNVRLRDGAIRWDLFVDAAKPERYIESFLVESWMEHLRQHERVTVADREVEKRVRAFHKGTEPPVVTHLLARALPK</sequence>
<feature type="transmembrane region" description="Helical" evidence="7">
    <location>
        <begin position="238"/>
        <end position="260"/>
    </location>
</feature>
<accession>A0A9W6L8Y3</accession>
<comment type="caution">
    <text evidence="9">The sequence shown here is derived from an EMBL/GenBank/DDBJ whole genome shotgun (WGS) entry which is preliminary data.</text>
</comment>
<evidence type="ECO:0000256" key="4">
    <source>
        <dbReference type="ARBA" id="ARBA00022692"/>
    </source>
</evidence>
<protein>
    <submittedName>
        <fullName evidence="9">MFS transporter</fullName>
    </submittedName>
</protein>
<dbReference type="Proteomes" id="UP001144372">
    <property type="component" value="Unassembled WGS sequence"/>
</dbReference>
<keyword evidence="10" id="KW-1185">Reference proteome</keyword>
<dbReference type="Gene3D" id="1.20.1250.20">
    <property type="entry name" value="MFS general substrate transporter like domains"/>
    <property type="match status" value="1"/>
</dbReference>
<feature type="transmembrane region" description="Helical" evidence="7">
    <location>
        <begin position="186"/>
        <end position="204"/>
    </location>
</feature>
<feature type="transmembrane region" description="Helical" evidence="7">
    <location>
        <begin position="92"/>
        <end position="113"/>
    </location>
</feature>
<name>A0A9W6L8Y3_9BACT</name>
<proteinExistence type="predicted"/>
<feature type="transmembrane region" description="Helical" evidence="7">
    <location>
        <begin position="119"/>
        <end position="143"/>
    </location>
</feature>
<dbReference type="GO" id="GO:0005886">
    <property type="term" value="C:plasma membrane"/>
    <property type="evidence" value="ECO:0007669"/>
    <property type="project" value="UniProtKB-SubCell"/>
</dbReference>
<evidence type="ECO:0000256" key="2">
    <source>
        <dbReference type="ARBA" id="ARBA00022448"/>
    </source>
</evidence>
<dbReference type="AlphaFoldDB" id="A0A9W6L8Y3"/>
<evidence type="ECO:0000313" key="10">
    <source>
        <dbReference type="Proteomes" id="UP001144372"/>
    </source>
</evidence>
<dbReference type="GO" id="GO:0022857">
    <property type="term" value="F:transmembrane transporter activity"/>
    <property type="evidence" value="ECO:0007669"/>
    <property type="project" value="InterPro"/>
</dbReference>
<feature type="transmembrane region" description="Helical" evidence="7">
    <location>
        <begin position="266"/>
        <end position="289"/>
    </location>
</feature>